<evidence type="ECO:0000313" key="1">
    <source>
        <dbReference type="EMBL" id="GAE37068.1"/>
    </source>
</evidence>
<gene>
    <name evidence="1" type="ORF">JCM9157_4311</name>
</gene>
<evidence type="ECO:0000313" key="2">
    <source>
        <dbReference type="Proteomes" id="UP000018896"/>
    </source>
</evidence>
<accession>W4QZH5</accession>
<dbReference type="Proteomes" id="UP000018896">
    <property type="component" value="Unassembled WGS sequence"/>
</dbReference>
<dbReference type="STRING" id="1236973.JCM9157_4311"/>
<dbReference type="AlphaFoldDB" id="W4QZH5"/>
<keyword evidence="2" id="KW-1185">Reference proteome</keyword>
<dbReference type="EMBL" id="BAUV01000052">
    <property type="protein sequence ID" value="GAE37068.1"/>
    <property type="molecule type" value="Genomic_DNA"/>
</dbReference>
<dbReference type="eggNOG" id="ENOG502ZXRW">
    <property type="taxonomic scope" value="Bacteria"/>
</dbReference>
<comment type="caution">
    <text evidence="1">The sequence shown here is derived from an EMBL/GenBank/DDBJ whole genome shotgun (WGS) entry which is preliminary data.</text>
</comment>
<organism evidence="1 2">
    <name type="scientific">Halalkalibacter akibai (strain ATCC 43226 / DSM 21942 / CIP 109018 / JCM 9157 / 1139)</name>
    <name type="common">Bacillus akibai</name>
    <dbReference type="NCBI Taxonomy" id="1236973"/>
    <lineage>
        <taxon>Bacteria</taxon>
        <taxon>Bacillati</taxon>
        <taxon>Bacillota</taxon>
        <taxon>Bacilli</taxon>
        <taxon>Bacillales</taxon>
        <taxon>Bacillaceae</taxon>
        <taxon>Halalkalibacter</taxon>
    </lineage>
</organism>
<name>W4QZH5_HALA3</name>
<sequence>MLIVFVLSFLLLIGCGPELSIDFDQEQTRIIYDESLDLISFYVRLENNGQLPANDLYARFIIDQPLQEAIGGIPEFIFTNSAGEPNLFQISGGSSYFIAEAFYLEAEIKEQDLINSVLVEIYDQKDQIVASHTIEHVTSE</sequence>
<reference evidence="1 2" key="1">
    <citation type="journal article" date="2014" name="Genome Announc.">
        <title>Draft Genome Sequences of Three Alkaliphilic Bacillus Strains, Bacillus wakoensis JCM 9140T, Bacillus akibai JCM 9157T, and Bacillus hemicellulosilyticus JCM 9152T.</title>
        <authorList>
            <person name="Yuki M."/>
            <person name="Oshima K."/>
            <person name="Suda W."/>
            <person name="Oshida Y."/>
            <person name="Kitamura K."/>
            <person name="Iida T."/>
            <person name="Hattori M."/>
            <person name="Ohkuma M."/>
        </authorList>
    </citation>
    <scope>NUCLEOTIDE SEQUENCE [LARGE SCALE GENOMIC DNA]</scope>
    <source>
        <strain evidence="1 2">JCM 9157</strain>
    </source>
</reference>
<proteinExistence type="predicted"/>
<protein>
    <submittedName>
        <fullName evidence="1">Uncharacterized protein</fullName>
    </submittedName>
</protein>